<gene>
    <name evidence="1" type="ORF">SAMN05444279_10791</name>
</gene>
<dbReference type="AlphaFoldDB" id="A0A1M4W0I0"/>
<reference evidence="1 2" key="1">
    <citation type="submission" date="2016-11" db="EMBL/GenBank/DDBJ databases">
        <authorList>
            <person name="Varghese N."/>
            <person name="Submissions S."/>
        </authorList>
    </citation>
    <scope>NUCLEOTIDE SEQUENCE [LARGE SCALE GENOMIC DNA]</scope>
    <source>
        <strain evidence="1 2">DSM 29341</strain>
    </source>
</reference>
<organism evidence="1 2">
    <name type="scientific">Ruegeria intermedia</name>
    <dbReference type="NCBI Taxonomy" id="996115"/>
    <lineage>
        <taxon>Bacteria</taxon>
        <taxon>Pseudomonadati</taxon>
        <taxon>Pseudomonadota</taxon>
        <taxon>Alphaproteobacteria</taxon>
        <taxon>Rhodobacterales</taxon>
        <taxon>Roseobacteraceae</taxon>
        <taxon>Ruegeria</taxon>
    </lineage>
</organism>
<keyword evidence="2" id="KW-1185">Reference proteome</keyword>
<accession>A0A1M4W0I0</accession>
<dbReference type="OrthoDB" id="7843422at2"/>
<dbReference type="EMBL" id="FQVK01000007">
    <property type="protein sequence ID" value="SHE74640.1"/>
    <property type="molecule type" value="Genomic_DNA"/>
</dbReference>
<sequence>MTISRFFHAFGRLVGAILLMGQLGAQPVFAQVLSSGEGRASSVDLVEAARTLSMQDAYARALFLYIRSNPAVMNDQQFYVGLVSYLVSTQIGHDCHNAFANEFERRDYYTRAFQVQPQLQQIITGKKIPQRFEVSYRVTTSEYDFQASSLPFGNIRSIGQQLGRMIGSENAQGCAHGMLQGTNVDVQAFPWRFDVIDESGQPQAPQFPFVRSLQLGPADARTLFQQFGRQLYSIVAYQVVAASDGSHRVQVIATDAQLFGLSDTAVVRVQTYAHPSLSQPNYLDIASQLTVRTERPPQQQGYNAYSHVPHLDVTVTLQQDGFRAVATGVAQSPGTGVTAGGTRTITGSAAVGSSSFIMRMSAPQLTGRVQGLSDVPGAQRFLTVFGEIDFNNVTASSAPILGQAMVLQVAADGTLSETQPFPITGEFTPLQASAQAEPDTPTANE</sequence>
<name>A0A1M4W0I0_9RHOB</name>
<protein>
    <submittedName>
        <fullName evidence="1">Uncharacterized protein</fullName>
    </submittedName>
</protein>
<evidence type="ECO:0000313" key="1">
    <source>
        <dbReference type="EMBL" id="SHE74640.1"/>
    </source>
</evidence>
<proteinExistence type="predicted"/>
<dbReference type="Proteomes" id="UP000325134">
    <property type="component" value="Unassembled WGS sequence"/>
</dbReference>
<evidence type="ECO:0000313" key="2">
    <source>
        <dbReference type="Proteomes" id="UP000325134"/>
    </source>
</evidence>